<protein>
    <submittedName>
        <fullName evidence="1">Putative CGCGG family rSAM target protein</fullName>
    </submittedName>
</protein>
<proteinExistence type="predicted"/>
<dbReference type="AlphaFoldDB" id="A0A840QPK8"/>
<keyword evidence="2" id="KW-1185">Reference proteome</keyword>
<accession>A0A840QPK8</accession>
<sequence>MKNKNWSIDLEHEPHDQDKALVIEDGLKAVEETAPGCYVNLVTPSAFGNPESYLGERVKDRFREAVSVSYIDQCGCGGHVLRVTIKY</sequence>
<dbReference type="Pfam" id="PF26005">
    <property type="entry name" value="rSAM_target_put"/>
    <property type="match status" value="1"/>
</dbReference>
<gene>
    <name evidence="1" type="ORF">HNQ41_001447</name>
</gene>
<organism evidence="1 2">
    <name type="scientific">Texcoconibacillus texcoconensis</name>
    <dbReference type="NCBI Taxonomy" id="1095777"/>
    <lineage>
        <taxon>Bacteria</taxon>
        <taxon>Bacillati</taxon>
        <taxon>Bacillota</taxon>
        <taxon>Bacilli</taxon>
        <taxon>Bacillales</taxon>
        <taxon>Bacillaceae</taxon>
        <taxon>Texcoconibacillus</taxon>
    </lineage>
</organism>
<reference evidence="1 2" key="1">
    <citation type="submission" date="2020-08" db="EMBL/GenBank/DDBJ databases">
        <title>Genomic Encyclopedia of Type Strains, Phase IV (KMG-IV): sequencing the most valuable type-strain genomes for metagenomic binning, comparative biology and taxonomic classification.</title>
        <authorList>
            <person name="Goeker M."/>
        </authorList>
    </citation>
    <scope>NUCLEOTIDE SEQUENCE [LARGE SCALE GENOMIC DNA]</scope>
    <source>
        <strain evidence="1 2">DSM 24696</strain>
    </source>
</reference>
<dbReference type="RefSeq" id="WP_184663728.1">
    <property type="nucleotide sequence ID" value="NZ_JACHHB010000005.1"/>
</dbReference>
<name>A0A840QPK8_9BACI</name>
<dbReference type="NCBIfam" id="TIGR03995">
    <property type="entry name" value="target_X_rSAM"/>
    <property type="match status" value="1"/>
</dbReference>
<dbReference type="Proteomes" id="UP000551878">
    <property type="component" value="Unassembled WGS sequence"/>
</dbReference>
<evidence type="ECO:0000313" key="1">
    <source>
        <dbReference type="EMBL" id="MBB5173278.1"/>
    </source>
</evidence>
<dbReference type="EMBL" id="JACHHB010000005">
    <property type="protein sequence ID" value="MBB5173278.1"/>
    <property type="molecule type" value="Genomic_DNA"/>
</dbReference>
<dbReference type="InterPro" id="IPR023906">
    <property type="entry name" value="rSAM_target_put"/>
</dbReference>
<evidence type="ECO:0000313" key="2">
    <source>
        <dbReference type="Proteomes" id="UP000551878"/>
    </source>
</evidence>
<comment type="caution">
    <text evidence="1">The sequence shown here is derived from an EMBL/GenBank/DDBJ whole genome shotgun (WGS) entry which is preliminary data.</text>
</comment>